<keyword evidence="2" id="KW-0548">Nucleotidyltransferase</keyword>
<dbReference type="CDD" id="cd01647">
    <property type="entry name" value="RT_LTR"/>
    <property type="match status" value="1"/>
</dbReference>
<feature type="domain" description="Reverse transcriptase" evidence="8">
    <location>
        <begin position="24"/>
        <end position="180"/>
    </location>
</feature>
<dbReference type="EMBL" id="JAHRHJ020000010">
    <property type="protein sequence ID" value="KAH9297126.1"/>
    <property type="molecule type" value="Genomic_DNA"/>
</dbReference>
<keyword evidence="3" id="KW-0540">Nuclease</keyword>
<feature type="region of interest" description="Disordered" evidence="7">
    <location>
        <begin position="982"/>
        <end position="1013"/>
    </location>
</feature>
<dbReference type="Gene3D" id="1.10.340.70">
    <property type="match status" value="1"/>
</dbReference>
<comment type="caution">
    <text evidence="10">The sequence shown here is derived from an EMBL/GenBank/DDBJ whole genome shotgun (WGS) entry which is preliminary data.</text>
</comment>
<reference evidence="10 11" key="1">
    <citation type="journal article" date="2021" name="Nat. Plants">
        <title>The Taxus genome provides insights into paclitaxel biosynthesis.</title>
        <authorList>
            <person name="Xiong X."/>
            <person name="Gou J."/>
            <person name="Liao Q."/>
            <person name="Li Y."/>
            <person name="Zhou Q."/>
            <person name="Bi G."/>
            <person name="Li C."/>
            <person name="Du R."/>
            <person name="Wang X."/>
            <person name="Sun T."/>
            <person name="Guo L."/>
            <person name="Liang H."/>
            <person name="Lu P."/>
            <person name="Wu Y."/>
            <person name="Zhang Z."/>
            <person name="Ro D.K."/>
            <person name="Shang Y."/>
            <person name="Huang S."/>
            <person name="Yan J."/>
        </authorList>
    </citation>
    <scope>NUCLEOTIDE SEQUENCE [LARGE SCALE GENOMIC DNA]</scope>
    <source>
        <strain evidence="10">Ta-2019</strain>
    </source>
</reference>
<feature type="region of interest" description="Disordered" evidence="7">
    <location>
        <begin position="597"/>
        <end position="637"/>
    </location>
</feature>
<name>A0AA38C8B1_TAXCH</name>
<evidence type="ECO:0000256" key="2">
    <source>
        <dbReference type="ARBA" id="ARBA00022695"/>
    </source>
</evidence>
<dbReference type="InterPro" id="IPR000477">
    <property type="entry name" value="RT_dom"/>
</dbReference>
<evidence type="ECO:0000259" key="9">
    <source>
        <dbReference type="Pfam" id="PF17917"/>
    </source>
</evidence>
<keyword evidence="6" id="KW-0695">RNA-directed DNA polymerase</keyword>
<feature type="compositionally biased region" description="Polar residues" evidence="7">
    <location>
        <begin position="608"/>
        <end position="620"/>
    </location>
</feature>
<evidence type="ECO:0008006" key="12">
    <source>
        <dbReference type="Google" id="ProtNLM"/>
    </source>
</evidence>
<dbReference type="InterPro" id="IPR041373">
    <property type="entry name" value="RT_RNaseH"/>
</dbReference>
<dbReference type="Gene3D" id="3.30.70.270">
    <property type="match status" value="1"/>
</dbReference>
<dbReference type="GO" id="GO:0016787">
    <property type="term" value="F:hydrolase activity"/>
    <property type="evidence" value="ECO:0007669"/>
    <property type="project" value="UniProtKB-KW"/>
</dbReference>
<dbReference type="Pfam" id="PF00078">
    <property type="entry name" value="RVT_1"/>
    <property type="match status" value="1"/>
</dbReference>
<dbReference type="InterPro" id="IPR045167">
    <property type="entry name" value="Hobbit"/>
</dbReference>
<sequence>MITSGIIEAVEESEWISPMVISIKKDGRIRICVDNRDLNAVCVINPFPTPFTKEILEGVAGREVYSFTDGFLGYHQVRIAKEDQRKTTFATEWGSFAYTVMPFGLKNAPAVFSRIVVQAFQDFIHKFLQVHLDDWIVYGLMKDHCDNLRLMFERCRQLRISLNIKKCVFATLFGTLLGHIICKEGTAMGVVLAQPGEGIVDHLLSFASRKLTPTEHNYTTTKREALSMIYALHKFRQYLLATQFIFYTDHMALKYLVNKPVLQGRICRWVLLFQEFEFTVVIKLGKSNLGLDHLSRINSGEHAQSEDTMPNAQLFRLWRTSSNLEGIALFLKTGVAPKGMKALERKQLAIHAAPYMLISGDLYKLGHDEVLCRCELEHERVTIMEEANGGIAGGHYAGNATARKILLAGLWWETIYQDCIEFCKACDHCHRLGKPRKRDEMPLRPIASAKPFEKWAIEFVGPISLAARRIGSRCEFQGGKIPHFMILNVDRDYKDVGVAEFATRSFVVRNCLANAKSDVVLSAWNPPTEWGRNFMLRVDAKQGAPKDGNSPLELFQVEIYPLRIHLTETMYKMMWEYFFPEEEQDLQKRQEVWQVSTTAGSKRGKRGLSSNHEQASTSSYRAREGDTLTRGSAPGTPLVPFGNKLTLTLGDPSQLNFLMASQVLEASRLQNRKKTPVTGPSVEHRRTSSFDRTWEENVVESVANELVCHAQGPKMYCSNSGPLITRTEHPSGIRTSATVPPSNADVSKNKVRETKPVKAGRSSHEEKKPTKSHEEKKVSRVRRALEFQNIKISQVELLVTYEGSRLAFNDLRLLMDTFTLVDYTGTWRRLFGRVRKHIIWGVLKSVTGMQGKKFKDKVQGQRQADGGASPDSDLNFSDSDGSQPGKNDQFPITWFKRPSDRAGEGFVTSIRGLFNSQRRKAKAFVLRTMRGDAENEFQGEWSESDTEFSPFARQLTMTRAKRLIRRHTKKFRSNRHKALPFLRDSFHSSPRTTPFQSEADSSSVSSAYEDFHD</sequence>
<dbReference type="AlphaFoldDB" id="A0AA38C8B1"/>
<dbReference type="Proteomes" id="UP000824469">
    <property type="component" value="Unassembled WGS sequence"/>
</dbReference>
<dbReference type="GO" id="GO:0003964">
    <property type="term" value="F:RNA-directed DNA polymerase activity"/>
    <property type="evidence" value="ECO:0007669"/>
    <property type="project" value="UniProtKB-KW"/>
</dbReference>
<evidence type="ECO:0000259" key="8">
    <source>
        <dbReference type="Pfam" id="PF00078"/>
    </source>
</evidence>
<evidence type="ECO:0000256" key="7">
    <source>
        <dbReference type="SAM" id="MobiDB-lite"/>
    </source>
</evidence>
<keyword evidence="4" id="KW-0255">Endonuclease</keyword>
<feature type="region of interest" description="Disordered" evidence="7">
    <location>
        <begin position="853"/>
        <end position="893"/>
    </location>
</feature>
<feature type="compositionally biased region" description="Basic and acidic residues" evidence="7">
    <location>
        <begin position="747"/>
        <end position="778"/>
    </location>
</feature>
<dbReference type="SUPFAM" id="SSF56672">
    <property type="entry name" value="DNA/RNA polymerases"/>
    <property type="match status" value="1"/>
</dbReference>
<protein>
    <recommendedName>
        <fullName evidence="12">Reverse transcriptase</fullName>
    </recommendedName>
</protein>
<evidence type="ECO:0000256" key="6">
    <source>
        <dbReference type="ARBA" id="ARBA00022918"/>
    </source>
</evidence>
<dbReference type="Pfam" id="PF10344">
    <property type="entry name" value="Hobbit"/>
    <property type="match status" value="1"/>
</dbReference>
<keyword evidence="1" id="KW-0808">Transferase</keyword>
<evidence type="ECO:0000256" key="4">
    <source>
        <dbReference type="ARBA" id="ARBA00022759"/>
    </source>
</evidence>
<feature type="compositionally biased region" description="Polar residues" evidence="7">
    <location>
        <begin position="987"/>
        <end position="996"/>
    </location>
</feature>
<evidence type="ECO:0000313" key="11">
    <source>
        <dbReference type="Proteomes" id="UP000824469"/>
    </source>
</evidence>
<keyword evidence="5" id="KW-0378">Hydrolase</keyword>
<dbReference type="PANTHER" id="PTHR15678">
    <property type="entry name" value="ANTIGEN MLAA-22-RELATED"/>
    <property type="match status" value="1"/>
</dbReference>
<keyword evidence="11" id="KW-1185">Reference proteome</keyword>
<accession>A0AA38C8B1</accession>
<dbReference type="CDD" id="cd09274">
    <property type="entry name" value="RNase_HI_RT_Ty3"/>
    <property type="match status" value="1"/>
</dbReference>
<dbReference type="PANTHER" id="PTHR15678:SF6">
    <property type="entry name" value="BRIDGE-LIKE LIPID TRANSFER PROTEIN FAMILY MEMBER 2"/>
    <property type="match status" value="1"/>
</dbReference>
<feature type="compositionally biased region" description="Low complexity" evidence="7">
    <location>
        <begin position="997"/>
        <end position="1013"/>
    </location>
</feature>
<organism evidence="10 11">
    <name type="scientific">Taxus chinensis</name>
    <name type="common">Chinese yew</name>
    <name type="synonym">Taxus wallichiana var. chinensis</name>
    <dbReference type="NCBI Taxonomy" id="29808"/>
    <lineage>
        <taxon>Eukaryota</taxon>
        <taxon>Viridiplantae</taxon>
        <taxon>Streptophyta</taxon>
        <taxon>Embryophyta</taxon>
        <taxon>Tracheophyta</taxon>
        <taxon>Spermatophyta</taxon>
        <taxon>Pinopsida</taxon>
        <taxon>Pinidae</taxon>
        <taxon>Conifers II</taxon>
        <taxon>Cupressales</taxon>
        <taxon>Taxaceae</taxon>
        <taxon>Taxus</taxon>
    </lineage>
</organism>
<proteinExistence type="predicted"/>
<dbReference type="InterPro" id="IPR043128">
    <property type="entry name" value="Rev_trsase/Diguanyl_cyclase"/>
</dbReference>
<feature type="compositionally biased region" description="Polar residues" evidence="7">
    <location>
        <begin position="733"/>
        <end position="746"/>
    </location>
</feature>
<dbReference type="Pfam" id="PF17917">
    <property type="entry name" value="RT_RNaseH"/>
    <property type="match status" value="1"/>
</dbReference>
<dbReference type="GO" id="GO:0004519">
    <property type="term" value="F:endonuclease activity"/>
    <property type="evidence" value="ECO:0007669"/>
    <property type="project" value="UniProtKB-KW"/>
</dbReference>
<feature type="domain" description="Reverse transcriptase RNase H-like" evidence="9">
    <location>
        <begin position="185"/>
        <end position="276"/>
    </location>
</feature>
<evidence type="ECO:0000256" key="1">
    <source>
        <dbReference type="ARBA" id="ARBA00022679"/>
    </source>
</evidence>
<dbReference type="Gene3D" id="3.10.10.10">
    <property type="entry name" value="HIV Type 1 Reverse Transcriptase, subunit A, domain 1"/>
    <property type="match status" value="1"/>
</dbReference>
<dbReference type="InterPro" id="IPR043502">
    <property type="entry name" value="DNA/RNA_pol_sf"/>
</dbReference>
<evidence type="ECO:0000313" key="10">
    <source>
        <dbReference type="EMBL" id="KAH9297126.1"/>
    </source>
</evidence>
<feature type="compositionally biased region" description="Polar residues" evidence="7">
    <location>
        <begin position="872"/>
        <end position="886"/>
    </location>
</feature>
<evidence type="ECO:0000256" key="3">
    <source>
        <dbReference type="ARBA" id="ARBA00022722"/>
    </source>
</evidence>
<gene>
    <name evidence="10" type="ORF">KI387_028808</name>
</gene>
<evidence type="ECO:0000256" key="5">
    <source>
        <dbReference type="ARBA" id="ARBA00022801"/>
    </source>
</evidence>
<feature type="region of interest" description="Disordered" evidence="7">
    <location>
        <begin position="729"/>
        <end position="779"/>
    </location>
</feature>